<name>A0ABR2LWC5_9ASPA</name>
<dbReference type="SUPFAM" id="SSF53098">
    <property type="entry name" value="Ribonuclease H-like"/>
    <property type="match status" value="1"/>
</dbReference>
<keyword evidence="3" id="KW-1185">Reference proteome</keyword>
<comment type="caution">
    <text evidence="2">The sequence shown here is derived from an EMBL/GenBank/DDBJ whole genome shotgun (WGS) entry which is preliminary data.</text>
</comment>
<dbReference type="InterPro" id="IPR002156">
    <property type="entry name" value="RNaseH_domain"/>
</dbReference>
<gene>
    <name evidence="2" type="ORF">KSP40_PGU021725</name>
</gene>
<feature type="domain" description="RNase H type-1" evidence="1">
    <location>
        <begin position="24"/>
        <end position="145"/>
    </location>
</feature>
<dbReference type="EMBL" id="JBBWWR010000014">
    <property type="protein sequence ID" value="KAK8953143.1"/>
    <property type="molecule type" value="Genomic_DNA"/>
</dbReference>
<evidence type="ECO:0000259" key="1">
    <source>
        <dbReference type="Pfam" id="PF13456"/>
    </source>
</evidence>
<dbReference type="InterPro" id="IPR053151">
    <property type="entry name" value="RNase_H-like"/>
</dbReference>
<dbReference type="CDD" id="cd06222">
    <property type="entry name" value="RNase_H_like"/>
    <property type="match status" value="1"/>
</dbReference>
<dbReference type="InterPro" id="IPR012337">
    <property type="entry name" value="RNaseH-like_sf"/>
</dbReference>
<evidence type="ECO:0000313" key="2">
    <source>
        <dbReference type="EMBL" id="KAK8953143.1"/>
    </source>
</evidence>
<sequence length="173" mass="18809">MTSLALKPCPELPCTPLLRWLKVNFDGSVHPNNCAGLGCIIRNHAGELLAASGAGIPSRSVNMTELRSALHGILLAKSYLNNVFSGIVEGDSAYACDVLNRILSGIYDGGLETKLAHCFKDFPKLAISQIDRNANSAADYVASMAVSSRFWWERGMPLTRALSFILSKDYFPM</sequence>
<reference evidence="2 3" key="1">
    <citation type="journal article" date="2022" name="Nat. Plants">
        <title>Genomes of leafy and leafless Platanthera orchids illuminate the evolution of mycoheterotrophy.</title>
        <authorList>
            <person name="Li M.H."/>
            <person name="Liu K.W."/>
            <person name="Li Z."/>
            <person name="Lu H.C."/>
            <person name="Ye Q.L."/>
            <person name="Zhang D."/>
            <person name="Wang J.Y."/>
            <person name="Li Y.F."/>
            <person name="Zhong Z.M."/>
            <person name="Liu X."/>
            <person name="Yu X."/>
            <person name="Liu D.K."/>
            <person name="Tu X.D."/>
            <person name="Liu B."/>
            <person name="Hao Y."/>
            <person name="Liao X.Y."/>
            <person name="Jiang Y.T."/>
            <person name="Sun W.H."/>
            <person name="Chen J."/>
            <person name="Chen Y.Q."/>
            <person name="Ai Y."/>
            <person name="Zhai J.W."/>
            <person name="Wu S.S."/>
            <person name="Zhou Z."/>
            <person name="Hsiao Y.Y."/>
            <person name="Wu W.L."/>
            <person name="Chen Y.Y."/>
            <person name="Lin Y.F."/>
            <person name="Hsu J.L."/>
            <person name="Li C.Y."/>
            <person name="Wang Z.W."/>
            <person name="Zhao X."/>
            <person name="Zhong W.Y."/>
            <person name="Ma X.K."/>
            <person name="Ma L."/>
            <person name="Huang J."/>
            <person name="Chen G.Z."/>
            <person name="Huang M.Z."/>
            <person name="Huang L."/>
            <person name="Peng D.H."/>
            <person name="Luo Y.B."/>
            <person name="Zou S.Q."/>
            <person name="Chen S.P."/>
            <person name="Lan S."/>
            <person name="Tsai W.C."/>
            <person name="Van de Peer Y."/>
            <person name="Liu Z.J."/>
        </authorList>
    </citation>
    <scope>NUCLEOTIDE SEQUENCE [LARGE SCALE GENOMIC DNA]</scope>
    <source>
        <strain evidence="2">Lor288</strain>
    </source>
</reference>
<dbReference type="PANTHER" id="PTHR47723:SF19">
    <property type="entry name" value="POLYNUCLEOTIDYL TRANSFERASE, RIBONUCLEASE H-LIKE SUPERFAMILY PROTEIN"/>
    <property type="match status" value="1"/>
</dbReference>
<dbReference type="Proteomes" id="UP001412067">
    <property type="component" value="Unassembled WGS sequence"/>
</dbReference>
<evidence type="ECO:0000313" key="3">
    <source>
        <dbReference type="Proteomes" id="UP001412067"/>
    </source>
</evidence>
<protein>
    <recommendedName>
        <fullName evidence="1">RNase H type-1 domain-containing protein</fullName>
    </recommendedName>
</protein>
<dbReference type="PANTHER" id="PTHR47723">
    <property type="entry name" value="OS05G0353850 PROTEIN"/>
    <property type="match status" value="1"/>
</dbReference>
<dbReference type="Gene3D" id="3.30.420.10">
    <property type="entry name" value="Ribonuclease H-like superfamily/Ribonuclease H"/>
    <property type="match status" value="1"/>
</dbReference>
<accession>A0ABR2LWC5</accession>
<dbReference type="Pfam" id="PF13456">
    <property type="entry name" value="RVT_3"/>
    <property type="match status" value="1"/>
</dbReference>
<dbReference type="InterPro" id="IPR036397">
    <property type="entry name" value="RNaseH_sf"/>
</dbReference>
<dbReference type="InterPro" id="IPR044730">
    <property type="entry name" value="RNase_H-like_dom_plant"/>
</dbReference>
<organism evidence="2 3">
    <name type="scientific">Platanthera guangdongensis</name>
    <dbReference type="NCBI Taxonomy" id="2320717"/>
    <lineage>
        <taxon>Eukaryota</taxon>
        <taxon>Viridiplantae</taxon>
        <taxon>Streptophyta</taxon>
        <taxon>Embryophyta</taxon>
        <taxon>Tracheophyta</taxon>
        <taxon>Spermatophyta</taxon>
        <taxon>Magnoliopsida</taxon>
        <taxon>Liliopsida</taxon>
        <taxon>Asparagales</taxon>
        <taxon>Orchidaceae</taxon>
        <taxon>Orchidoideae</taxon>
        <taxon>Orchideae</taxon>
        <taxon>Orchidinae</taxon>
        <taxon>Platanthera</taxon>
    </lineage>
</organism>
<proteinExistence type="predicted"/>